<dbReference type="Proteomes" id="UP000592180">
    <property type="component" value="Unassembled WGS sequence"/>
</dbReference>
<protein>
    <submittedName>
        <fullName evidence="1">Uncharacterized protein</fullName>
    </submittedName>
</protein>
<comment type="caution">
    <text evidence="1">The sequence shown here is derived from an EMBL/GenBank/DDBJ whole genome shotgun (WGS) entry which is preliminary data.</text>
</comment>
<reference evidence="1 2" key="1">
    <citation type="submission" date="2020-08" db="EMBL/GenBank/DDBJ databases">
        <title>Functional genomics of gut bacteria from endangered species of beetles.</title>
        <authorList>
            <person name="Carlos-Shanley C."/>
        </authorList>
    </citation>
    <scope>NUCLEOTIDE SEQUENCE [LARGE SCALE GENOMIC DNA]</scope>
    <source>
        <strain evidence="1 2">S00151</strain>
    </source>
</reference>
<sequence length="164" mass="17964">MSHTIIIFCLGLLTLVNCNAQKETKAPANVSSASNGTKEIPPMKEGGIIYFNEGENKFLKEFEMNVTFKGVSEDSRCPEGVNCIWAGAAVTQIEVMGIATRPMILNLATLDHTGKNYHQSAEFNGYTISLAELTPYPNQKDGTKNLKGKYRAGITITRTEITTK</sequence>
<organism evidence="1 2">
    <name type="scientific">Chryseobacterium defluvii</name>
    <dbReference type="NCBI Taxonomy" id="160396"/>
    <lineage>
        <taxon>Bacteria</taxon>
        <taxon>Pseudomonadati</taxon>
        <taxon>Bacteroidota</taxon>
        <taxon>Flavobacteriia</taxon>
        <taxon>Flavobacteriales</taxon>
        <taxon>Weeksellaceae</taxon>
        <taxon>Chryseobacterium group</taxon>
        <taxon>Chryseobacterium</taxon>
    </lineage>
</organism>
<gene>
    <name evidence="1" type="ORF">HNP38_001260</name>
</gene>
<evidence type="ECO:0000313" key="2">
    <source>
        <dbReference type="Proteomes" id="UP000592180"/>
    </source>
</evidence>
<evidence type="ECO:0000313" key="1">
    <source>
        <dbReference type="EMBL" id="MBB4805988.1"/>
    </source>
</evidence>
<name>A0A840KDB7_9FLAO</name>
<dbReference type="AlphaFoldDB" id="A0A840KDB7"/>
<accession>A0A840KDB7</accession>
<keyword evidence="2" id="KW-1185">Reference proteome</keyword>
<proteinExistence type="predicted"/>
<dbReference type="EMBL" id="JACHLE010000001">
    <property type="protein sequence ID" value="MBB4805988.1"/>
    <property type="molecule type" value="Genomic_DNA"/>
</dbReference>
<dbReference type="RefSeq" id="WP_184186137.1">
    <property type="nucleotide sequence ID" value="NZ_JACHLE010000001.1"/>
</dbReference>